<evidence type="ECO:0000256" key="2">
    <source>
        <dbReference type="SAM" id="MobiDB-lite"/>
    </source>
</evidence>
<dbReference type="RefSeq" id="XP_012197247.1">
    <property type="nucleotide sequence ID" value="XM_012341857.1"/>
</dbReference>
<dbReference type="VEuPathDB" id="FungiDB:SPRG_03277"/>
<keyword evidence="4" id="KW-1185">Reference proteome</keyword>
<dbReference type="GeneID" id="24125793"/>
<accession>A0A067CMY7</accession>
<proteinExistence type="predicted"/>
<protein>
    <submittedName>
        <fullName evidence="3">Uncharacterized protein</fullName>
    </submittedName>
</protein>
<dbReference type="AlphaFoldDB" id="A0A067CMY7"/>
<sequence length="291" mass="32794">MSGRVDGTTTNQRNGCSRGKMADDAPEEATIEALEADIQVLADHIKDLQDALDAKTAESVRWKTAYDHVHDDHVAATMALATMRQTLQASQQANIDVTLQLAQLQQASARTEDTSNDLARALRQQETHAHRLEQELCELQRRQQQHERLQAEWAQERAQLQRALQLEQDQRMDLEADAVHQKHLHQAAIEAHMAQQSKHRDILTSLRQDVAHLEKELIEARAPPVPWAHRTMPPPAPRIAPLRVHADLVEIPVTESILPNRVDDTHVKSSTSTLAKRAVPKYAQHIFPSPT</sequence>
<dbReference type="OMA" id="QETHAHR"/>
<feature type="coiled-coil region" evidence="1">
    <location>
        <begin position="104"/>
        <end position="177"/>
    </location>
</feature>
<organism evidence="3 4">
    <name type="scientific">Saprolegnia parasitica (strain CBS 223.65)</name>
    <dbReference type="NCBI Taxonomy" id="695850"/>
    <lineage>
        <taxon>Eukaryota</taxon>
        <taxon>Sar</taxon>
        <taxon>Stramenopiles</taxon>
        <taxon>Oomycota</taxon>
        <taxon>Saprolegniomycetes</taxon>
        <taxon>Saprolegniales</taxon>
        <taxon>Saprolegniaceae</taxon>
        <taxon>Saprolegnia</taxon>
    </lineage>
</organism>
<evidence type="ECO:0000313" key="3">
    <source>
        <dbReference type="EMBL" id="KDO32059.1"/>
    </source>
</evidence>
<gene>
    <name evidence="3" type="ORF">SPRG_03277</name>
</gene>
<dbReference type="OrthoDB" id="77417at2759"/>
<feature type="coiled-coil region" evidence="1">
    <location>
        <begin position="31"/>
        <end position="58"/>
    </location>
</feature>
<dbReference type="Proteomes" id="UP000030745">
    <property type="component" value="Unassembled WGS sequence"/>
</dbReference>
<dbReference type="EMBL" id="KK583196">
    <property type="protein sequence ID" value="KDO32059.1"/>
    <property type="molecule type" value="Genomic_DNA"/>
</dbReference>
<name>A0A067CMY7_SAPPC</name>
<feature type="region of interest" description="Disordered" evidence="2">
    <location>
        <begin position="1"/>
        <end position="26"/>
    </location>
</feature>
<evidence type="ECO:0000313" key="4">
    <source>
        <dbReference type="Proteomes" id="UP000030745"/>
    </source>
</evidence>
<dbReference type="KEGG" id="spar:SPRG_03277"/>
<keyword evidence="1" id="KW-0175">Coiled coil</keyword>
<evidence type="ECO:0000256" key="1">
    <source>
        <dbReference type="SAM" id="Coils"/>
    </source>
</evidence>
<reference evidence="3 4" key="1">
    <citation type="journal article" date="2013" name="PLoS Genet.">
        <title>Distinctive expansion of potential virulence genes in the genome of the oomycete fish pathogen Saprolegnia parasitica.</title>
        <authorList>
            <person name="Jiang R.H."/>
            <person name="de Bruijn I."/>
            <person name="Haas B.J."/>
            <person name="Belmonte R."/>
            <person name="Lobach L."/>
            <person name="Christie J."/>
            <person name="van den Ackerveken G."/>
            <person name="Bottin A."/>
            <person name="Bulone V."/>
            <person name="Diaz-Moreno S.M."/>
            <person name="Dumas B."/>
            <person name="Fan L."/>
            <person name="Gaulin E."/>
            <person name="Govers F."/>
            <person name="Grenville-Briggs L.J."/>
            <person name="Horner N.R."/>
            <person name="Levin J.Z."/>
            <person name="Mammella M."/>
            <person name="Meijer H.J."/>
            <person name="Morris P."/>
            <person name="Nusbaum C."/>
            <person name="Oome S."/>
            <person name="Phillips A.J."/>
            <person name="van Rooyen D."/>
            <person name="Rzeszutek E."/>
            <person name="Saraiva M."/>
            <person name="Secombes C.J."/>
            <person name="Seidl M.F."/>
            <person name="Snel B."/>
            <person name="Stassen J.H."/>
            <person name="Sykes S."/>
            <person name="Tripathy S."/>
            <person name="van den Berg H."/>
            <person name="Vega-Arreguin J.C."/>
            <person name="Wawra S."/>
            <person name="Young S.K."/>
            <person name="Zeng Q."/>
            <person name="Dieguez-Uribeondo J."/>
            <person name="Russ C."/>
            <person name="Tyler B.M."/>
            <person name="van West P."/>
        </authorList>
    </citation>
    <scope>NUCLEOTIDE SEQUENCE [LARGE SCALE GENOMIC DNA]</scope>
    <source>
        <strain evidence="3 4">CBS 223.65</strain>
    </source>
</reference>